<evidence type="ECO:0000313" key="2">
    <source>
        <dbReference type="Proteomes" id="UP000789920"/>
    </source>
</evidence>
<accession>A0ACA9SZM4</accession>
<feature type="non-terminal residue" evidence="1">
    <location>
        <position position="1"/>
    </location>
</feature>
<evidence type="ECO:0000313" key="1">
    <source>
        <dbReference type="EMBL" id="CAG8851648.1"/>
    </source>
</evidence>
<protein>
    <submittedName>
        <fullName evidence="1">5739_t:CDS:1</fullName>
    </submittedName>
</protein>
<organism evidence="1 2">
    <name type="scientific">Racocetra persica</name>
    <dbReference type="NCBI Taxonomy" id="160502"/>
    <lineage>
        <taxon>Eukaryota</taxon>
        <taxon>Fungi</taxon>
        <taxon>Fungi incertae sedis</taxon>
        <taxon>Mucoromycota</taxon>
        <taxon>Glomeromycotina</taxon>
        <taxon>Glomeromycetes</taxon>
        <taxon>Diversisporales</taxon>
        <taxon>Gigasporaceae</taxon>
        <taxon>Racocetra</taxon>
    </lineage>
</organism>
<gene>
    <name evidence="1" type="ORF">RPERSI_LOCUS36667</name>
</gene>
<feature type="non-terminal residue" evidence="1">
    <location>
        <position position="53"/>
    </location>
</feature>
<reference evidence="1" key="1">
    <citation type="submission" date="2021-06" db="EMBL/GenBank/DDBJ databases">
        <authorList>
            <person name="Kallberg Y."/>
            <person name="Tangrot J."/>
            <person name="Rosling A."/>
        </authorList>
    </citation>
    <scope>NUCLEOTIDE SEQUENCE</scope>
    <source>
        <strain evidence="1">MA461A</strain>
    </source>
</reference>
<keyword evidence="2" id="KW-1185">Reference proteome</keyword>
<comment type="caution">
    <text evidence="1">The sequence shown here is derived from an EMBL/GenBank/DDBJ whole genome shotgun (WGS) entry which is preliminary data.</text>
</comment>
<sequence>KFKYHDFKVENLVLVARSDIAISRSVKFEEKFKGPYYIYRKLENGAYKPQTKE</sequence>
<proteinExistence type="predicted"/>
<dbReference type="EMBL" id="CAJVQC010177376">
    <property type="protein sequence ID" value="CAG8851648.1"/>
    <property type="molecule type" value="Genomic_DNA"/>
</dbReference>
<dbReference type="Proteomes" id="UP000789920">
    <property type="component" value="Unassembled WGS sequence"/>
</dbReference>
<name>A0ACA9SZM4_9GLOM</name>